<proteinExistence type="inferred from homology"/>
<comment type="subcellular location">
    <subcellularLocation>
        <location evidence="1 9">Cell inner membrane</location>
        <topology evidence="1 9">Single-pass membrane protein</topology>
    </subcellularLocation>
</comment>
<dbReference type="Pfam" id="PF02501">
    <property type="entry name" value="T2SSI"/>
    <property type="match status" value="1"/>
</dbReference>
<keyword evidence="5 9" id="KW-0997">Cell inner membrane</keyword>
<dbReference type="Pfam" id="PF07963">
    <property type="entry name" value="N_methyl"/>
    <property type="match status" value="1"/>
</dbReference>
<dbReference type="InterPro" id="IPR003413">
    <property type="entry name" value="T2SS_GspI_C"/>
</dbReference>
<dbReference type="GO" id="GO:0015628">
    <property type="term" value="P:protein secretion by the type II secretion system"/>
    <property type="evidence" value="ECO:0007669"/>
    <property type="project" value="UniProtKB-UniRule"/>
</dbReference>
<comment type="function">
    <text evidence="9">Component of the type II secretion system required for the energy-dependent secretion of extracellular factors such as proteases and toxins from the periplasm.</text>
</comment>
<evidence type="ECO:0000256" key="5">
    <source>
        <dbReference type="ARBA" id="ARBA00022519"/>
    </source>
</evidence>
<protein>
    <recommendedName>
        <fullName evidence="9">Type II secretion system protein I</fullName>
        <shortName evidence="9">T2SS minor pseudopilin I</shortName>
    </recommendedName>
</protein>
<evidence type="ECO:0000313" key="11">
    <source>
        <dbReference type="EMBL" id="TFZ82812.1"/>
    </source>
</evidence>
<dbReference type="InterPro" id="IPR045584">
    <property type="entry name" value="Pilin-like"/>
</dbReference>
<organism evidence="11 12">
    <name type="scientific">Candidatus Macondimonas diazotrophica</name>
    <dbReference type="NCBI Taxonomy" id="2305248"/>
    <lineage>
        <taxon>Bacteria</taxon>
        <taxon>Pseudomonadati</taxon>
        <taxon>Pseudomonadota</taxon>
        <taxon>Gammaproteobacteria</taxon>
        <taxon>Chromatiales</taxon>
        <taxon>Ectothiorhodospiraceae</taxon>
        <taxon>Candidatus Macondimonas</taxon>
    </lineage>
</organism>
<dbReference type="NCBIfam" id="TIGR01707">
    <property type="entry name" value="gspI"/>
    <property type="match status" value="1"/>
</dbReference>
<dbReference type="InterPro" id="IPR012902">
    <property type="entry name" value="N_methyl_site"/>
</dbReference>
<gene>
    <name evidence="11" type="primary">gspI</name>
    <name evidence="11" type="ORF">E4680_05910</name>
</gene>
<reference evidence="11 12" key="1">
    <citation type="journal article" date="2019" name="ISME J.">
        <title>Candidatus Macondimonas diazotrophica, a novel gammaproteobacterial genus dominating crude-oil-contaminated coastal sediments.</title>
        <authorList>
            <person name="Karthikeyan S."/>
            <person name="Konstantinidis K."/>
        </authorList>
    </citation>
    <scope>NUCLEOTIDE SEQUENCE [LARGE SCALE GENOMIC DNA]</scope>
    <source>
        <strain evidence="11 12">KTK01</strain>
    </source>
</reference>
<dbReference type="OrthoDB" id="6121517at2"/>
<evidence type="ECO:0000256" key="4">
    <source>
        <dbReference type="ARBA" id="ARBA00022481"/>
    </source>
</evidence>
<evidence type="ECO:0000256" key="2">
    <source>
        <dbReference type="ARBA" id="ARBA00008358"/>
    </source>
</evidence>
<dbReference type="Gene3D" id="3.30.1300.30">
    <property type="entry name" value="GSPII I/J protein-like"/>
    <property type="match status" value="1"/>
</dbReference>
<evidence type="ECO:0000256" key="8">
    <source>
        <dbReference type="ARBA" id="ARBA00023136"/>
    </source>
</evidence>
<dbReference type="EMBL" id="SRIO01000006">
    <property type="protein sequence ID" value="TFZ82812.1"/>
    <property type="molecule type" value="Genomic_DNA"/>
</dbReference>
<dbReference type="GO" id="GO:0015627">
    <property type="term" value="C:type II protein secretion system complex"/>
    <property type="evidence" value="ECO:0007669"/>
    <property type="project" value="UniProtKB-UniRule"/>
</dbReference>
<dbReference type="PANTHER" id="PTHR38779">
    <property type="entry name" value="TYPE II SECRETION SYSTEM PROTEIN I-RELATED"/>
    <property type="match status" value="1"/>
</dbReference>
<evidence type="ECO:0000256" key="9">
    <source>
        <dbReference type="RuleBase" id="RU368030"/>
    </source>
</evidence>
<keyword evidence="3" id="KW-1003">Cell membrane</keyword>
<keyword evidence="6" id="KW-0812">Transmembrane</keyword>
<evidence type="ECO:0000256" key="3">
    <source>
        <dbReference type="ARBA" id="ARBA00022475"/>
    </source>
</evidence>
<comment type="caution">
    <text evidence="11">The sequence shown here is derived from an EMBL/GenBank/DDBJ whole genome shotgun (WGS) entry which is preliminary data.</text>
</comment>
<comment type="subunit">
    <text evidence="9">Type II secretion is composed of four main components: the outer membrane complex, the inner membrane complex, the cytoplasmic secretion ATPase and the periplasm-spanning pseudopilus.</text>
</comment>
<keyword evidence="12" id="KW-1185">Reference proteome</keyword>
<dbReference type="SUPFAM" id="SSF54523">
    <property type="entry name" value="Pili subunits"/>
    <property type="match status" value="1"/>
</dbReference>
<accession>A0A4Z0FAM3</accession>
<evidence type="ECO:0000256" key="7">
    <source>
        <dbReference type="ARBA" id="ARBA00022989"/>
    </source>
</evidence>
<dbReference type="Proteomes" id="UP000297890">
    <property type="component" value="Unassembled WGS sequence"/>
</dbReference>
<feature type="domain" description="Type II secretion system protein GspI C-terminal" evidence="10">
    <location>
        <begin position="43"/>
        <end position="108"/>
    </location>
</feature>
<evidence type="ECO:0000256" key="6">
    <source>
        <dbReference type="ARBA" id="ARBA00022692"/>
    </source>
</evidence>
<keyword evidence="4 9" id="KW-0488">Methylation</keyword>
<evidence type="ECO:0000259" key="10">
    <source>
        <dbReference type="Pfam" id="PF02501"/>
    </source>
</evidence>
<dbReference type="PANTHER" id="PTHR38779:SF2">
    <property type="entry name" value="TYPE II SECRETION SYSTEM PROTEIN I-RELATED"/>
    <property type="match status" value="1"/>
</dbReference>
<evidence type="ECO:0000313" key="12">
    <source>
        <dbReference type="Proteomes" id="UP000297890"/>
    </source>
</evidence>
<keyword evidence="8" id="KW-0472">Membrane</keyword>
<name>A0A4Z0FAM3_9GAMM</name>
<dbReference type="InterPro" id="IPR010052">
    <property type="entry name" value="T2SS_protein-GspI"/>
</dbReference>
<comment type="similarity">
    <text evidence="2 9">Belongs to the GSP I family.</text>
</comment>
<dbReference type="AlphaFoldDB" id="A0A4Z0FAM3"/>
<sequence length="124" mass="13498">MSAMRRQNGFTLLEVMVALLVTAVALAALVQTVGRAAVDTGYLRDRTQAAWVAQNVMTDLRLATEWPALGTRRGQTTLLGRTWYWQARVVAAADPGLRKAEVTVASDQALQQGLGLWAIYLGEP</sequence>
<comment type="PTM">
    <text evidence="9">Cleaved by prepilin peptidase.</text>
</comment>
<evidence type="ECO:0000256" key="1">
    <source>
        <dbReference type="ARBA" id="ARBA00004377"/>
    </source>
</evidence>
<keyword evidence="7" id="KW-1133">Transmembrane helix</keyword>
<dbReference type="NCBIfam" id="TIGR02532">
    <property type="entry name" value="IV_pilin_GFxxxE"/>
    <property type="match status" value="1"/>
</dbReference>
<dbReference type="GO" id="GO:0005886">
    <property type="term" value="C:plasma membrane"/>
    <property type="evidence" value="ECO:0007669"/>
    <property type="project" value="UniProtKB-SubCell"/>
</dbReference>